<name>A0A9J7N3G6_BRAFL</name>
<dbReference type="GeneID" id="118425559"/>
<evidence type="ECO:0000313" key="4">
    <source>
        <dbReference type="Proteomes" id="UP000001554"/>
    </source>
</evidence>
<feature type="compositionally biased region" description="Basic and acidic residues" evidence="2">
    <location>
        <begin position="537"/>
        <end position="552"/>
    </location>
</feature>
<dbReference type="Pfam" id="PF17751">
    <property type="entry name" value="SKICH"/>
    <property type="match status" value="1"/>
</dbReference>
<gene>
    <name evidence="5" type="primary">LOC118425559</name>
</gene>
<dbReference type="GO" id="GO:0046856">
    <property type="term" value="P:phosphatidylinositol dephosphorylation"/>
    <property type="evidence" value="ECO:0007669"/>
    <property type="project" value="InterPro"/>
</dbReference>
<dbReference type="FunFam" id="3.60.10.10:FF:000060">
    <property type="entry name" value="Uncharacterized protein, isoform C"/>
    <property type="match status" value="1"/>
</dbReference>
<dbReference type="KEGG" id="bfo:118425559"/>
<dbReference type="PANTHER" id="PTHR11200">
    <property type="entry name" value="INOSITOL 5-PHOSPHATASE"/>
    <property type="match status" value="1"/>
</dbReference>
<feature type="compositionally biased region" description="Low complexity" evidence="2">
    <location>
        <begin position="443"/>
        <end position="454"/>
    </location>
</feature>
<dbReference type="RefSeq" id="XP_035690381.1">
    <property type="nucleotide sequence ID" value="XM_035834488.1"/>
</dbReference>
<dbReference type="GO" id="GO:0046030">
    <property type="term" value="F:inositol trisphosphate phosphatase activity"/>
    <property type="evidence" value="ECO:0000318"/>
    <property type="project" value="GO_Central"/>
</dbReference>
<feature type="compositionally biased region" description="Polar residues" evidence="2">
    <location>
        <begin position="587"/>
        <end position="596"/>
    </location>
</feature>
<dbReference type="InterPro" id="IPR036691">
    <property type="entry name" value="Endo/exonu/phosph_ase_sf"/>
</dbReference>
<feature type="compositionally biased region" description="Acidic residues" evidence="2">
    <location>
        <begin position="462"/>
        <end position="471"/>
    </location>
</feature>
<comment type="similarity">
    <text evidence="1">Belongs to the inositol 1,4,5-trisphosphate 5-phosphatase type II family.</text>
</comment>
<feature type="compositionally biased region" description="Polar residues" evidence="2">
    <location>
        <begin position="513"/>
        <end position="526"/>
    </location>
</feature>
<dbReference type="GO" id="GO:0034485">
    <property type="term" value="F:phosphatidylinositol-3,4,5-trisphosphate 5-phosphatase activity"/>
    <property type="evidence" value="ECO:0000318"/>
    <property type="project" value="GO_Central"/>
</dbReference>
<dbReference type="FunFam" id="2.60.40.2840:FF:000003">
    <property type="entry name" value="Phosphatidylinositol 4,5-bisphosphate 5-phosphatase A"/>
    <property type="match status" value="1"/>
</dbReference>
<dbReference type="AlphaFoldDB" id="A0A9J7N3G6"/>
<organism evidence="4 5">
    <name type="scientific">Branchiostoma floridae</name>
    <name type="common">Florida lancelet</name>
    <name type="synonym">Amphioxus</name>
    <dbReference type="NCBI Taxonomy" id="7739"/>
    <lineage>
        <taxon>Eukaryota</taxon>
        <taxon>Metazoa</taxon>
        <taxon>Chordata</taxon>
        <taxon>Cephalochordata</taxon>
        <taxon>Leptocardii</taxon>
        <taxon>Amphioxiformes</taxon>
        <taxon>Branchiostomatidae</taxon>
        <taxon>Branchiostoma</taxon>
    </lineage>
</organism>
<dbReference type="OrthoDB" id="62798at2759"/>
<reference evidence="4" key="1">
    <citation type="journal article" date="2020" name="Nat. Ecol. Evol.">
        <title>Deeply conserved synteny resolves early events in vertebrate evolution.</title>
        <authorList>
            <person name="Simakov O."/>
            <person name="Marletaz F."/>
            <person name="Yue J.X."/>
            <person name="O'Connell B."/>
            <person name="Jenkins J."/>
            <person name="Brandt A."/>
            <person name="Calef R."/>
            <person name="Tung C.H."/>
            <person name="Huang T.K."/>
            <person name="Schmutz J."/>
            <person name="Satoh N."/>
            <person name="Yu J.K."/>
            <person name="Putnam N.H."/>
            <person name="Green R.E."/>
            <person name="Rokhsar D.S."/>
        </authorList>
    </citation>
    <scope>NUCLEOTIDE SEQUENCE [LARGE SCALE GENOMIC DNA]</scope>
    <source>
        <strain evidence="4">S238N-H82</strain>
    </source>
</reference>
<dbReference type="Proteomes" id="UP000001554">
    <property type="component" value="Chromosome 11"/>
</dbReference>
<dbReference type="GO" id="GO:0004439">
    <property type="term" value="F:phosphatidylinositol-4,5-bisphosphate 5-phosphatase activity"/>
    <property type="evidence" value="ECO:0000318"/>
    <property type="project" value="GO_Central"/>
</dbReference>
<dbReference type="Pfam" id="PF22669">
    <property type="entry name" value="Exo_endo_phos2"/>
    <property type="match status" value="1"/>
</dbReference>
<reference evidence="5" key="2">
    <citation type="submission" date="2025-08" db="UniProtKB">
        <authorList>
            <consortium name="RefSeq"/>
        </authorList>
    </citation>
    <scope>IDENTIFICATION</scope>
    <source>
        <strain evidence="5">S238N-H82</strain>
        <tissue evidence="5">Testes</tissue>
    </source>
</reference>
<evidence type="ECO:0000259" key="3">
    <source>
        <dbReference type="SMART" id="SM00128"/>
    </source>
</evidence>
<dbReference type="InterPro" id="IPR000300">
    <property type="entry name" value="IPPc"/>
</dbReference>
<evidence type="ECO:0000256" key="1">
    <source>
        <dbReference type="ARBA" id="ARBA00005910"/>
    </source>
</evidence>
<evidence type="ECO:0000313" key="5">
    <source>
        <dbReference type="RefSeq" id="XP_035690381.1"/>
    </source>
</evidence>
<dbReference type="PANTHER" id="PTHR11200:SF275">
    <property type="entry name" value="LD06095P"/>
    <property type="match status" value="1"/>
</dbReference>
<dbReference type="GO" id="GO:0005886">
    <property type="term" value="C:plasma membrane"/>
    <property type="evidence" value="ECO:0000318"/>
    <property type="project" value="GO_Central"/>
</dbReference>
<feature type="compositionally biased region" description="Acidic residues" evidence="2">
    <location>
        <begin position="565"/>
        <end position="580"/>
    </location>
</feature>
<accession>A0A9J7N3G6</accession>
<dbReference type="SMART" id="SM00128">
    <property type="entry name" value="IPPc"/>
    <property type="match status" value="1"/>
</dbReference>
<dbReference type="SUPFAM" id="SSF56219">
    <property type="entry name" value="DNase I-like"/>
    <property type="match status" value="1"/>
</dbReference>
<protein>
    <submittedName>
        <fullName evidence="5">Inositol polyphosphate 5-phosphatase K-like</fullName>
    </submittedName>
</protein>
<feature type="domain" description="Inositol polyphosphate-related phosphatase" evidence="3">
    <location>
        <begin position="21"/>
        <end position="317"/>
    </location>
</feature>
<sequence length="636" mass="71313">MASSKEQGPQQQQQQTSDQSHNFRLQFVTWNVCDTTPLNVAPLFRAEGPPPDLIAIGLQEAPGNPATAVIFEDTWGNASMKHLSQRGYVKIRTEHMQAILLHVFVKLEHLPHIRWIKTAFTRTGVGGYWGNKGAVTVRMDLYGTSVCITNTHLAAHLEQNEIRIQEFHAITEAQRFPGCKAGTIMEHDYIFWIGDLNFRLDPIDYEAVMNSIADGRFQKLLEFDQLKVAQREGLAFSGFSEGNITFQPTYKFDKGTTIYDTSEKQRKPAWCDRILWRTRPGLEVSVRQHSYTSLSHVKQSDHSPVTSMFSIQVDLNKNQPLVLFEPVRNWMCGYKGVASYSVVMDIPTSGWDWIGLYKVGFCHPKDYRTYVWADSAGFGKGKRGCMVLFEPPYMPDEPGYYLLCYWSTHFDCIIGVSEPFQITKPPHLEEAMDALTFDKQRRSSSSSSSTSTSSADTASEADVLDQVDSEEPTQNTEDNREENVTRPKRHNGGVEQGKEEAADGLNKSEFGTAPNTDTNSQEQSIAMSEKAAGAIEQGKEEVQMEVRSKSDLEVTSEVSQIKVEETEDQNSPEDEEDTEITEAQMPVQDTTPSVETVPQALAGGQEVEGEKAKVSSTNQISQEEVIAEAAKDETYY</sequence>
<dbReference type="GO" id="GO:0043005">
    <property type="term" value="C:neuron projection"/>
    <property type="evidence" value="ECO:0000318"/>
    <property type="project" value="GO_Central"/>
</dbReference>
<dbReference type="GO" id="GO:0001726">
    <property type="term" value="C:ruffle"/>
    <property type="evidence" value="ECO:0000318"/>
    <property type="project" value="GO_Central"/>
</dbReference>
<proteinExistence type="inferred from homology"/>
<dbReference type="Gene3D" id="2.60.40.2840">
    <property type="match status" value="1"/>
</dbReference>
<dbReference type="InterPro" id="IPR041611">
    <property type="entry name" value="SKICH"/>
</dbReference>
<feature type="region of interest" description="Disordered" evidence="2">
    <location>
        <begin position="438"/>
        <end position="619"/>
    </location>
</feature>
<dbReference type="Gene3D" id="3.60.10.10">
    <property type="entry name" value="Endonuclease/exonuclease/phosphatase"/>
    <property type="match status" value="1"/>
</dbReference>
<keyword evidence="4" id="KW-1185">Reference proteome</keyword>
<dbReference type="InterPro" id="IPR046985">
    <property type="entry name" value="IP5"/>
</dbReference>
<evidence type="ECO:0000256" key="2">
    <source>
        <dbReference type="SAM" id="MobiDB-lite"/>
    </source>
</evidence>